<evidence type="ECO:0000313" key="1">
    <source>
        <dbReference type="EMBL" id="CAD6491539.1"/>
    </source>
</evidence>
<comment type="caution">
    <text evidence="1">The sequence shown here is derived from an EMBL/GenBank/DDBJ whole genome shotgun (WGS) entry which is preliminary data.</text>
</comment>
<accession>A0A811T7U5</accession>
<dbReference type="InterPro" id="IPR007460">
    <property type="entry name" value="BrnT_toxin"/>
</dbReference>
<dbReference type="Proteomes" id="UP000610373">
    <property type="component" value="Unassembled WGS sequence"/>
</dbReference>
<dbReference type="Gene3D" id="3.10.450.530">
    <property type="entry name" value="Ribonuclease toxin, BrnT, of type II toxin-antitoxin system"/>
    <property type="match status" value="1"/>
</dbReference>
<evidence type="ECO:0008006" key="3">
    <source>
        <dbReference type="Google" id="ProtNLM"/>
    </source>
</evidence>
<dbReference type="EMBL" id="CAJHIO010000006">
    <property type="protein sequence ID" value="CAD6491539.1"/>
    <property type="molecule type" value="Genomic_DNA"/>
</dbReference>
<dbReference type="AlphaFoldDB" id="A0A811T7U5"/>
<proteinExistence type="predicted"/>
<sequence length="91" mass="11023">MKREILIEWDRKSSDHIYRHNISEKEVENVVNGRILIRNTSRKEEKLKEVIGESYERILFIVLKLYGNRYKVITARDATRAEKRLYMKRGK</sequence>
<organism evidence="1 2">
    <name type="scientific">Candidatus Argoarchaeum ethanivorans</name>
    <dbReference type="NCBI Taxonomy" id="2608793"/>
    <lineage>
        <taxon>Archaea</taxon>
        <taxon>Methanobacteriati</taxon>
        <taxon>Methanobacteriota</taxon>
        <taxon>Stenosarchaea group</taxon>
        <taxon>Methanomicrobia</taxon>
        <taxon>Methanosarcinales</taxon>
        <taxon>Methanosarcinales incertae sedis</taxon>
        <taxon>GOM Arc I cluster</taxon>
        <taxon>Candidatus Argoarchaeum</taxon>
    </lineage>
</organism>
<protein>
    <recommendedName>
        <fullName evidence="3">BrnT family toxin</fullName>
    </recommendedName>
</protein>
<gene>
    <name evidence="1" type="ORF">CHKLHMKO_00146</name>
</gene>
<dbReference type="Pfam" id="PF04365">
    <property type="entry name" value="BrnT_toxin"/>
    <property type="match status" value="1"/>
</dbReference>
<dbReference type="InterPro" id="IPR038573">
    <property type="entry name" value="BrnT_sf"/>
</dbReference>
<reference evidence="1" key="1">
    <citation type="submission" date="2020-10" db="EMBL/GenBank/DDBJ databases">
        <authorList>
            <person name="Hahn C.J."/>
            <person name="Laso-Perez R."/>
            <person name="Vulcano F."/>
            <person name="Vaziourakis K.-M."/>
            <person name="Stokke R."/>
            <person name="Steen I.H."/>
            <person name="Teske A."/>
            <person name="Boetius A."/>
            <person name="Liebeke M."/>
            <person name="Amann R."/>
            <person name="Knittel K."/>
        </authorList>
    </citation>
    <scope>NUCLEOTIDE SEQUENCE</scope>
    <source>
        <strain evidence="1">Gfbio:e3339647-f889-4370-9287-4fb5cb688e4c:AG392O15_GoMArc1</strain>
    </source>
</reference>
<evidence type="ECO:0000313" key="2">
    <source>
        <dbReference type="Proteomes" id="UP000610373"/>
    </source>
</evidence>
<name>A0A811T7U5_9EURY</name>